<keyword evidence="3" id="KW-0808">Transferase</keyword>
<dbReference type="InParanoid" id="D8LI80"/>
<evidence type="ECO:0000256" key="9">
    <source>
        <dbReference type="ARBA" id="ARBA00023180"/>
    </source>
</evidence>
<dbReference type="InterPro" id="IPR009729">
    <property type="entry name" value="Gal-3-0_sulfotransfrase"/>
</dbReference>
<evidence type="ECO:0008006" key="13">
    <source>
        <dbReference type="Google" id="ProtNLM"/>
    </source>
</evidence>
<dbReference type="GO" id="GO:0009247">
    <property type="term" value="P:glycolipid biosynthetic process"/>
    <property type="evidence" value="ECO:0007669"/>
    <property type="project" value="InterPro"/>
</dbReference>
<comment type="similarity">
    <text evidence="2">Belongs to the galactose-3-O-sulfotransferase family.</text>
</comment>
<dbReference type="Gene3D" id="3.40.50.300">
    <property type="entry name" value="P-loop containing nucleotide triphosphate hydrolases"/>
    <property type="match status" value="1"/>
</dbReference>
<evidence type="ECO:0000256" key="7">
    <source>
        <dbReference type="ARBA" id="ARBA00023034"/>
    </source>
</evidence>
<proteinExistence type="inferred from homology"/>
<dbReference type="GO" id="GO:0000139">
    <property type="term" value="C:Golgi membrane"/>
    <property type="evidence" value="ECO:0007669"/>
    <property type="project" value="UniProtKB-SubCell"/>
</dbReference>
<evidence type="ECO:0000313" key="12">
    <source>
        <dbReference type="Proteomes" id="UP000002630"/>
    </source>
</evidence>
<evidence type="ECO:0000256" key="4">
    <source>
        <dbReference type="ARBA" id="ARBA00022692"/>
    </source>
</evidence>
<evidence type="ECO:0000313" key="11">
    <source>
        <dbReference type="EMBL" id="CBN75902.1"/>
    </source>
</evidence>
<dbReference type="OrthoDB" id="514299at2759"/>
<accession>D8LI80</accession>
<dbReference type="Pfam" id="PF06990">
    <property type="entry name" value="Gal-3-0_sulfotr"/>
    <property type="match status" value="1"/>
</dbReference>
<dbReference type="GO" id="GO:0001733">
    <property type="term" value="F:galactosylceramide sulfotransferase activity"/>
    <property type="evidence" value="ECO:0007669"/>
    <property type="project" value="InterPro"/>
</dbReference>
<keyword evidence="7" id="KW-0333">Golgi apparatus</keyword>
<evidence type="ECO:0000256" key="1">
    <source>
        <dbReference type="ARBA" id="ARBA00004323"/>
    </source>
</evidence>
<feature type="region of interest" description="Disordered" evidence="10">
    <location>
        <begin position="1"/>
        <end position="125"/>
    </location>
</feature>
<comment type="subcellular location">
    <subcellularLocation>
        <location evidence="1">Golgi apparatus membrane</location>
        <topology evidence="1">Single-pass type II membrane protein</topology>
    </subcellularLocation>
</comment>
<dbReference type="EMBL" id="FN649742">
    <property type="protein sequence ID" value="CBN75902.1"/>
    <property type="molecule type" value="Genomic_DNA"/>
</dbReference>
<organism evidence="11 12">
    <name type="scientific">Ectocarpus siliculosus</name>
    <name type="common">Brown alga</name>
    <name type="synonym">Conferva siliculosa</name>
    <dbReference type="NCBI Taxonomy" id="2880"/>
    <lineage>
        <taxon>Eukaryota</taxon>
        <taxon>Sar</taxon>
        <taxon>Stramenopiles</taxon>
        <taxon>Ochrophyta</taxon>
        <taxon>PX clade</taxon>
        <taxon>Phaeophyceae</taxon>
        <taxon>Ectocarpales</taxon>
        <taxon>Ectocarpaceae</taxon>
        <taxon>Ectocarpus</taxon>
    </lineage>
</organism>
<evidence type="ECO:0000256" key="5">
    <source>
        <dbReference type="ARBA" id="ARBA00022968"/>
    </source>
</evidence>
<evidence type="ECO:0000256" key="3">
    <source>
        <dbReference type="ARBA" id="ARBA00022679"/>
    </source>
</evidence>
<dbReference type="PANTHER" id="PTHR14647:SF87">
    <property type="entry name" value="PUTATIVE-RELATED"/>
    <property type="match status" value="1"/>
</dbReference>
<evidence type="ECO:0000256" key="8">
    <source>
        <dbReference type="ARBA" id="ARBA00023136"/>
    </source>
</evidence>
<dbReference type="AlphaFoldDB" id="D8LI80"/>
<feature type="compositionally biased region" description="Gly residues" evidence="10">
    <location>
        <begin position="91"/>
        <end position="103"/>
    </location>
</feature>
<keyword evidence="9" id="KW-0325">Glycoprotein</keyword>
<keyword evidence="4" id="KW-0812">Transmembrane</keyword>
<feature type="compositionally biased region" description="Acidic residues" evidence="10">
    <location>
        <begin position="76"/>
        <end position="89"/>
    </location>
</feature>
<name>D8LI80_ECTSI</name>
<dbReference type="PANTHER" id="PTHR14647">
    <property type="entry name" value="GALACTOSE-3-O-SULFOTRANSFERASE"/>
    <property type="match status" value="1"/>
</dbReference>
<sequence>MENIPAGQPPKALRGDDIVVVEPLQPLTPGEEEEDRPRLPPPPPAGNDGQRQGAGVGGGGSDGDEGKTAKSLTAPSDDDTDDDGEDDSSSDGGGKGHGGNGQGDGDRGVPADGVKQGPGVGGGVVAGAGDGGGLLAAEGLVDPDQLRREERRARLNGLVAAAVERQRGQECNVAFVKTHKTASTTITAVLYRYGLRHGRRVARFKVEGTAVTLEHAAEETKESGNRVDIFHYHYVWNGYFESTWEKARGLFKDIMAEPVAPPVAAAAAAVEPRESSSSGTKFVTVLRDPVDHWLSYFYFYYEPEMKMDVEEYFSSGRHKNRPLNNPLAAEFGIYNERDLDEFVLNHLTELRPDVDEGLVLLGRVMGWDPIDITYTPLLEAPRLKDLHHWTLTELERVTKLDAALYKAAKEAYGKVKELHSEGLEEAVADFRDLQLDVLAALNEGVGRGGQVSPARAWYMPESDYYFYSADKSRWSWREGGGVTERGGATRALG</sequence>
<dbReference type="InterPro" id="IPR027417">
    <property type="entry name" value="P-loop_NTPase"/>
</dbReference>
<evidence type="ECO:0000256" key="6">
    <source>
        <dbReference type="ARBA" id="ARBA00022989"/>
    </source>
</evidence>
<feature type="compositionally biased region" description="Gly residues" evidence="10">
    <location>
        <begin position="116"/>
        <end position="125"/>
    </location>
</feature>
<feature type="compositionally biased region" description="Gly residues" evidence="10">
    <location>
        <begin position="52"/>
        <end position="61"/>
    </location>
</feature>
<reference evidence="11 12" key="1">
    <citation type="journal article" date="2010" name="Nature">
        <title>The Ectocarpus genome and the independent evolution of multicellularity in brown algae.</title>
        <authorList>
            <person name="Cock J.M."/>
            <person name="Sterck L."/>
            <person name="Rouze P."/>
            <person name="Scornet D."/>
            <person name="Allen A.E."/>
            <person name="Amoutzias G."/>
            <person name="Anthouard V."/>
            <person name="Artiguenave F."/>
            <person name="Aury J.M."/>
            <person name="Badger J.H."/>
            <person name="Beszteri B."/>
            <person name="Billiau K."/>
            <person name="Bonnet E."/>
            <person name="Bothwell J.H."/>
            <person name="Bowler C."/>
            <person name="Boyen C."/>
            <person name="Brownlee C."/>
            <person name="Carrano C.J."/>
            <person name="Charrier B."/>
            <person name="Cho G.Y."/>
            <person name="Coelho S.M."/>
            <person name="Collen J."/>
            <person name="Corre E."/>
            <person name="Da Silva C."/>
            <person name="Delage L."/>
            <person name="Delaroque N."/>
            <person name="Dittami S.M."/>
            <person name="Doulbeau S."/>
            <person name="Elias M."/>
            <person name="Farnham G."/>
            <person name="Gachon C.M."/>
            <person name="Gschloessl B."/>
            <person name="Heesch S."/>
            <person name="Jabbari K."/>
            <person name="Jubin C."/>
            <person name="Kawai H."/>
            <person name="Kimura K."/>
            <person name="Kloareg B."/>
            <person name="Kupper F.C."/>
            <person name="Lang D."/>
            <person name="Le Bail A."/>
            <person name="Leblanc C."/>
            <person name="Lerouge P."/>
            <person name="Lohr M."/>
            <person name="Lopez P.J."/>
            <person name="Martens C."/>
            <person name="Maumus F."/>
            <person name="Michel G."/>
            <person name="Miranda-Saavedra D."/>
            <person name="Morales J."/>
            <person name="Moreau H."/>
            <person name="Motomura T."/>
            <person name="Nagasato C."/>
            <person name="Napoli C.A."/>
            <person name="Nelson D.R."/>
            <person name="Nyvall-Collen P."/>
            <person name="Peters A.F."/>
            <person name="Pommier C."/>
            <person name="Potin P."/>
            <person name="Poulain J."/>
            <person name="Quesneville H."/>
            <person name="Read B."/>
            <person name="Rensing S.A."/>
            <person name="Ritter A."/>
            <person name="Rousvoal S."/>
            <person name="Samanta M."/>
            <person name="Samson G."/>
            <person name="Schroeder D.C."/>
            <person name="Segurens B."/>
            <person name="Strittmatter M."/>
            <person name="Tonon T."/>
            <person name="Tregear J.W."/>
            <person name="Valentin K."/>
            <person name="von Dassow P."/>
            <person name="Yamagishi T."/>
            <person name="Van de Peer Y."/>
            <person name="Wincker P."/>
        </authorList>
    </citation>
    <scope>NUCLEOTIDE SEQUENCE [LARGE SCALE GENOMIC DNA]</scope>
    <source>
        <strain evidence="12">Ec32 / CCAP1310/4</strain>
    </source>
</reference>
<keyword evidence="6" id="KW-1133">Transmembrane helix</keyword>
<evidence type="ECO:0000256" key="10">
    <source>
        <dbReference type="SAM" id="MobiDB-lite"/>
    </source>
</evidence>
<dbReference type="Proteomes" id="UP000002630">
    <property type="component" value="Linkage Group LG17"/>
</dbReference>
<keyword evidence="5" id="KW-0735">Signal-anchor</keyword>
<keyword evidence="8" id="KW-0472">Membrane</keyword>
<keyword evidence="12" id="KW-1185">Reference proteome</keyword>
<evidence type="ECO:0000256" key="2">
    <source>
        <dbReference type="ARBA" id="ARBA00008124"/>
    </source>
</evidence>
<protein>
    <recommendedName>
        <fullName evidence="13">Sulfotransferase domain-containing protein</fullName>
    </recommendedName>
</protein>
<gene>
    <name evidence="11" type="ORF">Esi_0206_0024</name>
</gene>
<dbReference type="SUPFAM" id="SSF52540">
    <property type="entry name" value="P-loop containing nucleoside triphosphate hydrolases"/>
    <property type="match status" value="1"/>
</dbReference>
<dbReference type="EMBL" id="FN648383">
    <property type="protein sequence ID" value="CBN75902.1"/>
    <property type="molecule type" value="Genomic_DNA"/>
</dbReference>